<dbReference type="Proteomes" id="UP001161247">
    <property type="component" value="Chromosome 8"/>
</dbReference>
<organism evidence="2 3">
    <name type="scientific">Oldenlandia corymbosa var. corymbosa</name>
    <dbReference type="NCBI Taxonomy" id="529605"/>
    <lineage>
        <taxon>Eukaryota</taxon>
        <taxon>Viridiplantae</taxon>
        <taxon>Streptophyta</taxon>
        <taxon>Embryophyta</taxon>
        <taxon>Tracheophyta</taxon>
        <taxon>Spermatophyta</taxon>
        <taxon>Magnoliopsida</taxon>
        <taxon>eudicotyledons</taxon>
        <taxon>Gunneridae</taxon>
        <taxon>Pentapetalae</taxon>
        <taxon>asterids</taxon>
        <taxon>lamiids</taxon>
        <taxon>Gentianales</taxon>
        <taxon>Rubiaceae</taxon>
        <taxon>Rubioideae</taxon>
        <taxon>Spermacoceae</taxon>
        <taxon>Hedyotis-Oldenlandia complex</taxon>
        <taxon>Oldenlandia</taxon>
    </lineage>
</organism>
<proteinExistence type="predicted"/>
<evidence type="ECO:0000256" key="1">
    <source>
        <dbReference type="SAM" id="MobiDB-lite"/>
    </source>
</evidence>
<feature type="compositionally biased region" description="Polar residues" evidence="1">
    <location>
        <begin position="112"/>
        <end position="121"/>
    </location>
</feature>
<gene>
    <name evidence="2" type="ORF">OLC1_LOCUS22479</name>
</gene>
<dbReference type="AlphaFoldDB" id="A0AAV1E8S1"/>
<evidence type="ECO:0000313" key="2">
    <source>
        <dbReference type="EMBL" id="CAI9116098.1"/>
    </source>
</evidence>
<feature type="region of interest" description="Disordered" evidence="1">
    <location>
        <begin position="111"/>
        <end position="180"/>
    </location>
</feature>
<protein>
    <submittedName>
        <fullName evidence="2">OLC1v1017164C1</fullName>
    </submittedName>
</protein>
<reference evidence="2" key="1">
    <citation type="submission" date="2023-03" db="EMBL/GenBank/DDBJ databases">
        <authorList>
            <person name="Julca I."/>
        </authorList>
    </citation>
    <scope>NUCLEOTIDE SEQUENCE</scope>
</reference>
<accession>A0AAV1E8S1</accession>
<feature type="compositionally biased region" description="Acidic residues" evidence="1">
    <location>
        <begin position="169"/>
        <end position="180"/>
    </location>
</feature>
<name>A0AAV1E8S1_OLDCO</name>
<evidence type="ECO:0000313" key="3">
    <source>
        <dbReference type="Proteomes" id="UP001161247"/>
    </source>
</evidence>
<sequence length="248" mass="28300">MMIEGRLSDNELVRRICERVRWDREIKKLNMSLLFDSTDNGSRRYATIKDEPSLEVLYFLFGSAWLDLYVHTEDLLTLRGHGTRQAIHMIVVNAELGRVLLGPMMKPVGTSRDGSLFQNPANGDCMEDHSDPGYEDPANEDYIYYTGSNDSDYTLGSGESEEGHSVSSESDDGSYESEEFEEEELVTSILEQHIYSEIGKWDPSSVDRDQFSLPKWDETPDSIKLDTSIMKRLVSNPTKFGFQKSILW</sequence>
<dbReference type="EMBL" id="OX459125">
    <property type="protein sequence ID" value="CAI9116098.1"/>
    <property type="molecule type" value="Genomic_DNA"/>
</dbReference>
<keyword evidence="3" id="KW-1185">Reference proteome</keyword>